<reference evidence="1" key="1">
    <citation type="submission" date="2020-05" db="EMBL/GenBank/DDBJ databases">
        <title>Large-scale comparative analyses of tick genomes elucidate their genetic diversity and vector capacities.</title>
        <authorList>
            <person name="Jia N."/>
            <person name="Wang J."/>
            <person name="Shi W."/>
            <person name="Du L."/>
            <person name="Sun Y."/>
            <person name="Zhan W."/>
            <person name="Jiang J."/>
            <person name="Wang Q."/>
            <person name="Zhang B."/>
            <person name="Ji P."/>
            <person name="Sakyi L.B."/>
            <person name="Cui X."/>
            <person name="Yuan T."/>
            <person name="Jiang B."/>
            <person name="Yang W."/>
            <person name="Lam T.T.-Y."/>
            <person name="Chang Q."/>
            <person name="Ding S."/>
            <person name="Wang X."/>
            <person name="Zhu J."/>
            <person name="Ruan X."/>
            <person name="Zhao L."/>
            <person name="Wei J."/>
            <person name="Que T."/>
            <person name="Du C."/>
            <person name="Cheng J."/>
            <person name="Dai P."/>
            <person name="Han X."/>
            <person name="Huang E."/>
            <person name="Gao Y."/>
            <person name="Liu J."/>
            <person name="Shao H."/>
            <person name="Ye R."/>
            <person name="Li L."/>
            <person name="Wei W."/>
            <person name="Wang X."/>
            <person name="Wang C."/>
            <person name="Yang T."/>
            <person name="Huo Q."/>
            <person name="Li W."/>
            <person name="Guo W."/>
            <person name="Chen H."/>
            <person name="Zhou L."/>
            <person name="Ni X."/>
            <person name="Tian J."/>
            <person name="Zhou Y."/>
            <person name="Sheng Y."/>
            <person name="Liu T."/>
            <person name="Pan Y."/>
            <person name="Xia L."/>
            <person name="Li J."/>
            <person name="Zhao F."/>
            <person name="Cao W."/>
        </authorList>
    </citation>
    <scope>NUCLEOTIDE SEQUENCE</scope>
    <source>
        <strain evidence="1">Dsil-2018</strain>
    </source>
</reference>
<sequence>MWERDPDSREREEMKEKLGDEAGGAEERARFTRPVDLHDDAVETTVSLSLNGTSAPVTTLLVFEEVSGWDVDFIVWPLILQLLLRRRDSRESVSEGPLDDLLNFSGVAHAGSCLALSGTGSLLAAQSKMAGRMIDAFDYRSRACDIVFGAVYALPRVPRRLLRDRENLMELYNNQQFLLRYRFSKETVRELQLLLPLEASGNSRGLPLSPMLQLLLALRFYGAGSFQIVTGDLINVSQPTVCGAVDKVTRLIARHLFRKLVHFPELSQFASMHETSIYD</sequence>
<protein>
    <submittedName>
        <fullName evidence="1">Uncharacterized protein</fullName>
    </submittedName>
</protein>
<dbReference type="Proteomes" id="UP000821865">
    <property type="component" value="Chromosome 8"/>
</dbReference>
<keyword evidence="2" id="KW-1185">Reference proteome</keyword>
<evidence type="ECO:0000313" key="1">
    <source>
        <dbReference type="EMBL" id="KAH7937382.1"/>
    </source>
</evidence>
<gene>
    <name evidence="1" type="ORF">HPB49_011306</name>
</gene>
<comment type="caution">
    <text evidence="1">The sequence shown here is derived from an EMBL/GenBank/DDBJ whole genome shotgun (WGS) entry which is preliminary data.</text>
</comment>
<proteinExistence type="predicted"/>
<name>A0ACB8C8Z1_DERSI</name>
<organism evidence="1 2">
    <name type="scientific">Dermacentor silvarum</name>
    <name type="common">Tick</name>
    <dbReference type="NCBI Taxonomy" id="543639"/>
    <lineage>
        <taxon>Eukaryota</taxon>
        <taxon>Metazoa</taxon>
        <taxon>Ecdysozoa</taxon>
        <taxon>Arthropoda</taxon>
        <taxon>Chelicerata</taxon>
        <taxon>Arachnida</taxon>
        <taxon>Acari</taxon>
        <taxon>Parasitiformes</taxon>
        <taxon>Ixodida</taxon>
        <taxon>Ixodoidea</taxon>
        <taxon>Ixodidae</taxon>
        <taxon>Rhipicephalinae</taxon>
        <taxon>Dermacentor</taxon>
    </lineage>
</organism>
<dbReference type="EMBL" id="CM023477">
    <property type="protein sequence ID" value="KAH7937382.1"/>
    <property type="molecule type" value="Genomic_DNA"/>
</dbReference>
<evidence type="ECO:0000313" key="2">
    <source>
        <dbReference type="Proteomes" id="UP000821865"/>
    </source>
</evidence>
<accession>A0ACB8C8Z1</accession>